<sequence length="157" mass="18393">MCVFLFDTLHFDTNTIFLFEDGHESVVDENDGPEPMEHVAGQNDSIVEIIATHNKYLRDEASSESSTICPMAIEKSKDYGIRMKEVDTKRDYIRYIVQNKVMFFDLKLKKYPIKLILGFVMTINSWPFRYHLYPAEINCTDDNQQKEYKAQFGNDGW</sequence>
<proteinExistence type="predicted"/>
<dbReference type="OrthoDB" id="2209168at2759"/>
<organism evidence="1 2">
    <name type="scientific">Mucor plumbeus</name>
    <dbReference type="NCBI Taxonomy" id="97098"/>
    <lineage>
        <taxon>Eukaryota</taxon>
        <taxon>Fungi</taxon>
        <taxon>Fungi incertae sedis</taxon>
        <taxon>Mucoromycota</taxon>
        <taxon>Mucoromycotina</taxon>
        <taxon>Mucoromycetes</taxon>
        <taxon>Mucorales</taxon>
        <taxon>Mucorineae</taxon>
        <taxon>Mucoraceae</taxon>
        <taxon>Mucor</taxon>
    </lineage>
</organism>
<dbReference type="AlphaFoldDB" id="A0A8H7RLU8"/>
<gene>
    <name evidence="1" type="ORF">INT46_001283</name>
</gene>
<dbReference type="Proteomes" id="UP000650833">
    <property type="component" value="Unassembled WGS sequence"/>
</dbReference>
<comment type="caution">
    <text evidence="1">The sequence shown here is derived from an EMBL/GenBank/DDBJ whole genome shotgun (WGS) entry which is preliminary data.</text>
</comment>
<evidence type="ECO:0000313" key="1">
    <source>
        <dbReference type="EMBL" id="KAG2212023.1"/>
    </source>
</evidence>
<keyword evidence="2" id="KW-1185">Reference proteome</keyword>
<reference evidence="1" key="1">
    <citation type="submission" date="2020-12" db="EMBL/GenBank/DDBJ databases">
        <title>Metabolic potential, ecology and presence of endohyphal bacteria is reflected in genomic diversity of Mucoromycotina.</title>
        <authorList>
            <person name="Muszewska A."/>
            <person name="Okrasinska A."/>
            <person name="Steczkiewicz K."/>
            <person name="Drgas O."/>
            <person name="Orlowska M."/>
            <person name="Perlinska-Lenart U."/>
            <person name="Aleksandrzak-Piekarczyk T."/>
            <person name="Szatraj K."/>
            <person name="Zielenkiewicz U."/>
            <person name="Pilsyk S."/>
            <person name="Malc E."/>
            <person name="Mieczkowski P."/>
            <person name="Kruszewska J.S."/>
            <person name="Biernat P."/>
            <person name="Pawlowska J."/>
        </authorList>
    </citation>
    <scope>NUCLEOTIDE SEQUENCE</scope>
    <source>
        <strain evidence="1">CBS 226.32</strain>
    </source>
</reference>
<dbReference type="EMBL" id="JAEPRC010000058">
    <property type="protein sequence ID" value="KAG2212023.1"/>
    <property type="molecule type" value="Genomic_DNA"/>
</dbReference>
<protein>
    <submittedName>
        <fullName evidence="1">Uncharacterized protein</fullName>
    </submittedName>
</protein>
<accession>A0A8H7RLU8</accession>
<name>A0A8H7RLU8_9FUNG</name>
<evidence type="ECO:0000313" key="2">
    <source>
        <dbReference type="Proteomes" id="UP000650833"/>
    </source>
</evidence>